<dbReference type="InterPro" id="IPR008928">
    <property type="entry name" value="6-hairpin_glycosidase_sf"/>
</dbReference>
<evidence type="ECO:0000313" key="2">
    <source>
        <dbReference type="EMBL" id="ETO12373.1"/>
    </source>
</evidence>
<dbReference type="Gene3D" id="1.50.10.10">
    <property type="match status" value="1"/>
</dbReference>
<reference evidence="2 3" key="1">
    <citation type="journal article" date="2013" name="Curr. Biol.">
        <title>The Genome of the Foraminiferan Reticulomyxa filosa.</title>
        <authorList>
            <person name="Glockner G."/>
            <person name="Hulsmann N."/>
            <person name="Schleicher M."/>
            <person name="Noegel A.A."/>
            <person name="Eichinger L."/>
            <person name="Gallinger C."/>
            <person name="Pawlowski J."/>
            <person name="Sierra R."/>
            <person name="Euteneuer U."/>
            <person name="Pillet L."/>
            <person name="Moustafa A."/>
            <person name="Platzer M."/>
            <person name="Groth M."/>
            <person name="Szafranski K."/>
            <person name="Schliwa M."/>
        </authorList>
    </citation>
    <scope>NUCLEOTIDE SEQUENCE [LARGE SCALE GENOMIC DNA]</scope>
</reference>
<feature type="domain" description="Mannosylglycerate hydrolase MGH1-like glycoside hydrolase" evidence="1">
    <location>
        <begin position="3"/>
        <end position="249"/>
    </location>
</feature>
<dbReference type="AlphaFoldDB" id="X6MEG4"/>
<name>X6MEG4_RETFI</name>
<accession>X6MEG4</accession>
<dbReference type="InterPro" id="IPR012341">
    <property type="entry name" value="6hp_glycosidase-like_sf"/>
</dbReference>
<dbReference type="Pfam" id="PF22422">
    <property type="entry name" value="MGH1-like_GH"/>
    <property type="match status" value="1"/>
</dbReference>
<keyword evidence="3" id="KW-1185">Reference proteome</keyword>
<proteinExistence type="predicted"/>
<sequence>MNYLFDDLLDWNNWFWNHRRCPPFNLICLGSDPNPPLIEGGQNSKQGSQYESGLDNSPMWDNVSFDAVSTHHMMLWDVGFNALVMNDLKYLIKLTRFIHGNDSKTEELLTERYDFYRNGIRKYLWESDVYHMFVNRRTTDDYDFYPRVSPTYFYPLLLGTDLLNITEAEFIVQNYLLNNQYFCVNQDYWRGLSWAPMSMLTYWSLDEFAAKSILIQQAQDALVMQMRQLFLNAWLNHAHVCENFSPGNETTECTGDLFYYWGALNALLTFISHK</sequence>
<organism evidence="2 3">
    <name type="scientific">Reticulomyxa filosa</name>
    <dbReference type="NCBI Taxonomy" id="46433"/>
    <lineage>
        <taxon>Eukaryota</taxon>
        <taxon>Sar</taxon>
        <taxon>Rhizaria</taxon>
        <taxon>Retaria</taxon>
        <taxon>Foraminifera</taxon>
        <taxon>Monothalamids</taxon>
        <taxon>Reticulomyxidae</taxon>
        <taxon>Reticulomyxa</taxon>
    </lineage>
</organism>
<dbReference type="SUPFAM" id="SSF48208">
    <property type="entry name" value="Six-hairpin glycosidases"/>
    <property type="match status" value="1"/>
</dbReference>
<comment type="caution">
    <text evidence="2">The sequence shown here is derived from an EMBL/GenBank/DDBJ whole genome shotgun (WGS) entry which is preliminary data.</text>
</comment>
<dbReference type="InterPro" id="IPR054491">
    <property type="entry name" value="MGH1-like_GH"/>
</dbReference>
<gene>
    <name evidence="2" type="ORF">RFI_25004</name>
</gene>
<dbReference type="OrthoDB" id="44758at2759"/>
<dbReference type="GO" id="GO:0005975">
    <property type="term" value="P:carbohydrate metabolic process"/>
    <property type="evidence" value="ECO:0007669"/>
    <property type="project" value="InterPro"/>
</dbReference>
<dbReference type="EMBL" id="ASPP01021478">
    <property type="protein sequence ID" value="ETO12373.1"/>
    <property type="molecule type" value="Genomic_DNA"/>
</dbReference>
<dbReference type="Proteomes" id="UP000023152">
    <property type="component" value="Unassembled WGS sequence"/>
</dbReference>
<evidence type="ECO:0000313" key="3">
    <source>
        <dbReference type="Proteomes" id="UP000023152"/>
    </source>
</evidence>
<protein>
    <recommendedName>
        <fullName evidence="1">Mannosylglycerate hydrolase MGH1-like glycoside hydrolase domain-containing protein</fullName>
    </recommendedName>
</protein>
<dbReference type="OMA" id="HRHICEN"/>
<evidence type="ECO:0000259" key="1">
    <source>
        <dbReference type="Pfam" id="PF22422"/>
    </source>
</evidence>